<dbReference type="CDD" id="cd02801">
    <property type="entry name" value="DUS_like_FMN"/>
    <property type="match status" value="1"/>
</dbReference>
<dbReference type="Gene3D" id="1.20.120.1460">
    <property type="match status" value="1"/>
</dbReference>
<dbReference type="PROSITE" id="PS01136">
    <property type="entry name" value="UPF0034"/>
    <property type="match status" value="1"/>
</dbReference>
<keyword evidence="8 9" id="KW-0560">Oxidoreductase</keyword>
<evidence type="ECO:0000313" key="14">
    <source>
        <dbReference type="EMBL" id="AQX44959.1"/>
    </source>
</evidence>
<keyword evidence="3 9" id="KW-0285">Flavoprotein</keyword>
<dbReference type="GO" id="GO:0000049">
    <property type="term" value="F:tRNA binding"/>
    <property type="evidence" value="ECO:0007669"/>
    <property type="project" value="UniProtKB-KW"/>
</dbReference>
<proteinExistence type="inferred from homology"/>
<dbReference type="InterPro" id="IPR035587">
    <property type="entry name" value="DUS-like_FMN-bd"/>
</dbReference>
<keyword evidence="6" id="KW-0521">NADP</keyword>
<evidence type="ECO:0000256" key="5">
    <source>
        <dbReference type="ARBA" id="ARBA00022694"/>
    </source>
</evidence>
<feature type="binding site" evidence="11">
    <location>
        <begin position="226"/>
        <end position="227"/>
    </location>
    <ligand>
        <name>FMN</name>
        <dbReference type="ChEBI" id="CHEBI:58210"/>
    </ligand>
</feature>
<evidence type="ECO:0000256" key="6">
    <source>
        <dbReference type="ARBA" id="ARBA00022857"/>
    </source>
</evidence>
<evidence type="ECO:0000313" key="13">
    <source>
        <dbReference type="EMBL" id="APP88192.1"/>
    </source>
</evidence>
<feature type="binding site" evidence="11">
    <location>
        <position position="164"/>
    </location>
    <ligand>
        <name>FMN</name>
        <dbReference type="ChEBI" id="CHEBI:58210"/>
    </ligand>
</feature>
<sequence>MMNYTDRHFRVIMREISKHCLLYTEMIVAHALTHCQREDQIKKIKRLDRLIGFSSCEKPISLQVGGDDPLLLAEAARLATRWQYDEINLNVGCPSNNVQKGHFGACLMAESAHVARCVNAMVQETHIPVTVKHRIGIDHKDSYEQLLKFIDQVASAGANRFSIHARKAWLSGLDPKENRMVPPLNHSIVRRLKNDRPHLLIELNGGITNLIDCQNALSWADGVMVGRKVYENPLYWKELDRLLFNDQTTSDTRPSAILFRLYPYAKRWYETGGRIWPIARHIVHLVQGIQGARRWRRWFTEVASNYSASPQLFLHAAIQLEDAGY</sequence>
<evidence type="ECO:0000256" key="2">
    <source>
        <dbReference type="ARBA" id="ARBA00022555"/>
    </source>
</evidence>
<evidence type="ECO:0000256" key="4">
    <source>
        <dbReference type="ARBA" id="ARBA00022643"/>
    </source>
</evidence>
<feature type="binding site" evidence="11">
    <location>
        <position position="132"/>
    </location>
    <ligand>
        <name>FMN</name>
        <dbReference type="ChEBI" id="CHEBI:58210"/>
    </ligand>
</feature>
<name>A0A1L5YBX0_9EUKA</name>
<evidence type="ECO:0000259" key="12">
    <source>
        <dbReference type="Pfam" id="PF01207"/>
    </source>
</evidence>
<reference evidence="13" key="1">
    <citation type="journal article" date="2017" name="Protist">
        <title>Diversity of the Photosynthetic Paulinella Species, with the Description of Paulinella micropora sp. nov. and the Chromatophore Genome Sequence for strain KR01.</title>
        <authorList>
            <person name="Lhee D."/>
            <person name="Yang E.C."/>
            <person name="Kim J.I."/>
            <person name="Nakayama T."/>
            <person name="Zuccarello G."/>
            <person name="Andersen R.A."/>
            <person name="Yoon H.S."/>
        </authorList>
    </citation>
    <scope>NUCLEOTIDE SEQUENCE</scope>
    <source>
        <strain evidence="14">FK01</strain>
        <strain evidence="13">KR01</strain>
    </source>
</reference>
<dbReference type="SUPFAM" id="SSF51395">
    <property type="entry name" value="FMN-linked oxidoreductases"/>
    <property type="match status" value="1"/>
</dbReference>
<dbReference type="InterPro" id="IPR004653">
    <property type="entry name" value="DusA"/>
</dbReference>
<geneLocation type="plastid" evidence="13"/>
<dbReference type="InterPro" id="IPR013785">
    <property type="entry name" value="Aldolase_TIM"/>
</dbReference>
<dbReference type="InterPro" id="IPR001269">
    <property type="entry name" value="DUS_fam"/>
</dbReference>
<keyword evidence="2" id="KW-0820">tRNA-binding</keyword>
<feature type="domain" description="DUS-like FMN-binding" evidence="12">
    <location>
        <begin position="1"/>
        <end position="308"/>
    </location>
</feature>
<organism evidence="13">
    <name type="scientific">Paulinella micropora</name>
    <dbReference type="NCBI Taxonomy" id="1928728"/>
    <lineage>
        <taxon>Eukaryota</taxon>
        <taxon>Sar</taxon>
        <taxon>Rhizaria</taxon>
        <taxon>Cercozoa</taxon>
        <taxon>Imbricatea</taxon>
        <taxon>Silicofilosea</taxon>
        <taxon>Euglyphida</taxon>
        <taxon>Paulinellidae</taxon>
        <taxon>Paulinella</taxon>
    </lineage>
</organism>
<keyword evidence="5 9" id="KW-0819">tRNA processing</keyword>
<keyword evidence="11" id="KW-0547">Nucleotide-binding</keyword>
<feature type="active site" description="Proton donor" evidence="10">
    <location>
        <position position="93"/>
    </location>
</feature>
<dbReference type="PANTHER" id="PTHR42907">
    <property type="entry name" value="FMN-LINKED OXIDOREDUCTASES SUPERFAMILY PROTEIN"/>
    <property type="match status" value="1"/>
</dbReference>
<keyword evidence="4 9" id="KW-0288">FMN</keyword>
<feature type="binding site" evidence="11">
    <location>
        <position position="63"/>
    </location>
    <ligand>
        <name>FMN</name>
        <dbReference type="ChEBI" id="CHEBI:58210"/>
    </ligand>
</feature>
<evidence type="ECO:0000256" key="1">
    <source>
        <dbReference type="ARBA" id="ARBA00001917"/>
    </source>
</evidence>
<accession>A0A1L5YBX0</accession>
<dbReference type="InterPro" id="IPR018517">
    <property type="entry name" value="tRNA_hU_synthase_CS"/>
</dbReference>
<evidence type="ECO:0000256" key="10">
    <source>
        <dbReference type="PIRSR" id="PIRSR006621-1"/>
    </source>
</evidence>
<comment type="function">
    <text evidence="9">Catalyzes the synthesis of dihydrouridine, a modified base found in the D-loop of most tRNAs.</text>
</comment>
<dbReference type="EMBL" id="KX897545">
    <property type="protein sequence ID" value="APP88192.1"/>
    <property type="molecule type" value="Genomic_DNA"/>
</dbReference>
<protein>
    <recommendedName>
        <fullName evidence="9">tRNA-dihydrouridine synthase</fullName>
        <ecNumber evidence="9">1.3.1.-</ecNumber>
    </recommendedName>
</protein>
<evidence type="ECO:0000256" key="11">
    <source>
        <dbReference type="PIRSR" id="PIRSR006621-2"/>
    </source>
</evidence>
<comment type="cofactor">
    <cofactor evidence="1 9 11">
        <name>FMN</name>
        <dbReference type="ChEBI" id="CHEBI:58210"/>
    </cofactor>
</comment>
<dbReference type="NCBIfam" id="NF008774">
    <property type="entry name" value="PRK11815.1"/>
    <property type="match status" value="1"/>
</dbReference>
<evidence type="ECO:0000256" key="7">
    <source>
        <dbReference type="ARBA" id="ARBA00022884"/>
    </source>
</evidence>
<feature type="binding site" evidence="11">
    <location>
        <begin position="204"/>
        <end position="206"/>
    </location>
    <ligand>
        <name>FMN</name>
        <dbReference type="ChEBI" id="CHEBI:58210"/>
    </ligand>
</feature>
<keyword evidence="13" id="KW-0934">Plastid</keyword>
<dbReference type="PIRSF" id="PIRSF006621">
    <property type="entry name" value="Dus"/>
    <property type="match status" value="1"/>
</dbReference>
<dbReference type="EC" id="1.3.1.-" evidence="9"/>
<dbReference type="PANTHER" id="PTHR42907:SF1">
    <property type="entry name" value="FMN-LINKED OXIDOREDUCTASES SUPERFAMILY PROTEIN"/>
    <property type="match status" value="1"/>
</dbReference>
<evidence type="ECO:0000256" key="3">
    <source>
        <dbReference type="ARBA" id="ARBA00022630"/>
    </source>
</evidence>
<dbReference type="GO" id="GO:0017150">
    <property type="term" value="F:tRNA dihydrouridine synthase activity"/>
    <property type="evidence" value="ECO:0007669"/>
    <property type="project" value="InterPro"/>
</dbReference>
<dbReference type="EMBL" id="KY124271">
    <property type="protein sequence ID" value="AQX44959.1"/>
    <property type="molecule type" value="Genomic_DNA"/>
</dbReference>
<dbReference type="Pfam" id="PF01207">
    <property type="entry name" value="Dus"/>
    <property type="match status" value="1"/>
</dbReference>
<keyword evidence="7" id="KW-0694">RNA-binding</keyword>
<comment type="similarity">
    <text evidence="9">Belongs to the dus family.</text>
</comment>
<dbReference type="Gene3D" id="3.20.20.70">
    <property type="entry name" value="Aldolase class I"/>
    <property type="match status" value="1"/>
</dbReference>
<dbReference type="GO" id="GO:0050660">
    <property type="term" value="F:flavin adenine dinucleotide binding"/>
    <property type="evidence" value="ECO:0007669"/>
    <property type="project" value="InterPro"/>
</dbReference>
<evidence type="ECO:0000256" key="9">
    <source>
        <dbReference type="PIRNR" id="PIRNR006621"/>
    </source>
</evidence>
<evidence type="ECO:0000256" key="8">
    <source>
        <dbReference type="ARBA" id="ARBA00023002"/>
    </source>
</evidence>
<gene>
    <name evidence="13" type="ORF">PCKR_406</name>
    <name evidence="14" type="ORF">PFK_406</name>
</gene>
<dbReference type="AlphaFoldDB" id="A0A1L5YBX0"/>